<keyword evidence="1" id="KW-0472">Membrane</keyword>
<dbReference type="AlphaFoldDB" id="A0A7G1GAZ5"/>
<feature type="transmembrane region" description="Helical" evidence="1">
    <location>
        <begin position="146"/>
        <end position="163"/>
    </location>
</feature>
<name>A0A7G1GAZ5_9BACT</name>
<feature type="transmembrane region" description="Helical" evidence="1">
    <location>
        <begin position="6"/>
        <end position="25"/>
    </location>
</feature>
<feature type="transmembrane region" description="Helical" evidence="1">
    <location>
        <begin position="215"/>
        <end position="235"/>
    </location>
</feature>
<gene>
    <name evidence="2" type="ORF">OSSY52_15930</name>
</gene>
<feature type="transmembrane region" description="Helical" evidence="1">
    <location>
        <begin position="74"/>
        <end position="93"/>
    </location>
</feature>
<keyword evidence="1" id="KW-0812">Transmembrane</keyword>
<evidence type="ECO:0000313" key="2">
    <source>
        <dbReference type="EMBL" id="BBE31452.1"/>
    </source>
</evidence>
<feature type="transmembrane region" description="Helical" evidence="1">
    <location>
        <begin position="242"/>
        <end position="259"/>
    </location>
</feature>
<dbReference type="Proteomes" id="UP000516361">
    <property type="component" value="Chromosome"/>
</dbReference>
<keyword evidence="3" id="KW-1185">Reference proteome</keyword>
<sequence>MGSITSFLIVIFVVGFVTGGLKIRFDRFFAILMLMTVAGKGIRSAIDLFLWVIMLGSLYIILENQEKIKKMPKAALIKFFTFIPIMTFFSSLLGSYLNSLSSNKFLTITLGILALLYGLRMIFIHFKDHEMDHKDPKPGFVKFCGFFGPIISGFSIGFIGTSLKSLKLPLAIKSGKMNAKQVYLGNTMTAFFSSLFAIMWHYIFTPSMEAFDSYIYAISLWASIHFVYDLTNVFFKDKWRKGFQIFIGIALVLVSFKIFSM</sequence>
<dbReference type="RefSeq" id="WP_190613992.1">
    <property type="nucleotide sequence ID" value="NZ_AP018712.1"/>
</dbReference>
<dbReference type="InParanoid" id="A0A7G1GAZ5"/>
<accession>A0A7G1GAZ5</accession>
<protein>
    <submittedName>
        <fullName evidence="2">Uncharacterized protein</fullName>
    </submittedName>
</protein>
<dbReference type="EMBL" id="AP018712">
    <property type="protein sequence ID" value="BBE31452.1"/>
    <property type="molecule type" value="Genomic_DNA"/>
</dbReference>
<dbReference type="KEGG" id="ocy:OSSY52_15930"/>
<feature type="transmembrane region" description="Helical" evidence="1">
    <location>
        <begin position="45"/>
        <end position="62"/>
    </location>
</feature>
<evidence type="ECO:0000313" key="3">
    <source>
        <dbReference type="Proteomes" id="UP000516361"/>
    </source>
</evidence>
<proteinExistence type="predicted"/>
<reference evidence="2 3" key="1">
    <citation type="submission" date="2018-06" db="EMBL/GenBank/DDBJ databases">
        <title>Genome sequencing of Oceanotoga sp. sy52.</title>
        <authorList>
            <person name="Mori K."/>
        </authorList>
    </citation>
    <scope>NUCLEOTIDE SEQUENCE [LARGE SCALE GENOMIC DNA]</scope>
    <source>
        <strain evidence="3">sy52</strain>
    </source>
</reference>
<evidence type="ECO:0000256" key="1">
    <source>
        <dbReference type="SAM" id="Phobius"/>
    </source>
</evidence>
<feature type="transmembrane region" description="Helical" evidence="1">
    <location>
        <begin position="105"/>
        <end position="126"/>
    </location>
</feature>
<organism evidence="2 3">
    <name type="scientific">Tepiditoga spiralis</name>
    <dbReference type="NCBI Taxonomy" id="2108365"/>
    <lineage>
        <taxon>Bacteria</taxon>
        <taxon>Thermotogati</taxon>
        <taxon>Thermotogota</taxon>
        <taxon>Thermotogae</taxon>
        <taxon>Petrotogales</taxon>
        <taxon>Petrotogaceae</taxon>
        <taxon>Tepiditoga</taxon>
    </lineage>
</organism>
<keyword evidence="1" id="KW-1133">Transmembrane helix</keyword>
<feature type="transmembrane region" description="Helical" evidence="1">
    <location>
        <begin position="183"/>
        <end position="203"/>
    </location>
</feature>